<evidence type="ECO:0000313" key="1">
    <source>
        <dbReference type="EMBL" id="VDC95942.1"/>
    </source>
</evidence>
<gene>
    <name evidence="1" type="ORF">BRAA07T28267Z</name>
</gene>
<accession>A0A3P6ATC8</accession>
<protein>
    <submittedName>
        <fullName evidence="1">Uncharacterized protein</fullName>
    </submittedName>
</protein>
<reference evidence="1" key="1">
    <citation type="submission" date="2018-11" db="EMBL/GenBank/DDBJ databases">
        <authorList>
            <consortium name="Genoscope - CEA"/>
            <person name="William W."/>
        </authorList>
    </citation>
    <scope>NUCLEOTIDE SEQUENCE</scope>
</reference>
<proteinExistence type="predicted"/>
<dbReference type="EMBL" id="LR031574">
    <property type="protein sequence ID" value="VDC95942.1"/>
    <property type="molecule type" value="Genomic_DNA"/>
</dbReference>
<name>A0A3P6ATC8_BRACM</name>
<sequence>MKEKLVPSSLAIGVGKCWQMRLEPLKNILNSSLNIIRCYKTQLWFLAKEVDVSKNIKLSLLLF</sequence>
<dbReference type="AlphaFoldDB" id="A0A3P6ATC8"/>
<organism evidence="1">
    <name type="scientific">Brassica campestris</name>
    <name type="common">Field mustard</name>
    <dbReference type="NCBI Taxonomy" id="3711"/>
    <lineage>
        <taxon>Eukaryota</taxon>
        <taxon>Viridiplantae</taxon>
        <taxon>Streptophyta</taxon>
        <taxon>Embryophyta</taxon>
        <taxon>Tracheophyta</taxon>
        <taxon>Spermatophyta</taxon>
        <taxon>Magnoliopsida</taxon>
        <taxon>eudicotyledons</taxon>
        <taxon>Gunneridae</taxon>
        <taxon>Pentapetalae</taxon>
        <taxon>rosids</taxon>
        <taxon>malvids</taxon>
        <taxon>Brassicales</taxon>
        <taxon>Brassicaceae</taxon>
        <taxon>Brassiceae</taxon>
        <taxon>Brassica</taxon>
    </lineage>
</organism>